<dbReference type="NCBIfam" id="TIGR02683">
    <property type="entry name" value="upstrm_HI1419"/>
    <property type="match status" value="1"/>
</dbReference>
<dbReference type="EMBL" id="VXPY01000099">
    <property type="protein sequence ID" value="MYD91514.1"/>
    <property type="molecule type" value="Genomic_DNA"/>
</dbReference>
<sequence>MYDISYSPTIFTVLRSTTFDQWLSRLRDRQAVNRIIAWLLAAQDGHLGDVRVVGSGVSGTGSITGSDTRSTSLREAPKLIVLLGAGDNDSQRRDIGRTKRMAKEWRNLCLRSIECLMQRTT</sequence>
<name>A0A6B1DYP9_9CHLR</name>
<dbReference type="AlphaFoldDB" id="A0A6B1DYP9"/>
<reference evidence="1" key="1">
    <citation type="submission" date="2019-09" db="EMBL/GenBank/DDBJ databases">
        <title>Characterisation of the sponge microbiome using genome-centric metagenomics.</title>
        <authorList>
            <person name="Engelberts J.P."/>
            <person name="Robbins S.J."/>
            <person name="De Goeij J.M."/>
            <person name="Aranda M."/>
            <person name="Bell S.C."/>
            <person name="Webster N.S."/>
        </authorList>
    </citation>
    <scope>NUCLEOTIDE SEQUENCE</scope>
    <source>
        <strain evidence="1">SB0662_bin_9</strain>
    </source>
</reference>
<accession>A0A6B1DYP9</accession>
<organism evidence="1">
    <name type="scientific">Caldilineaceae bacterium SB0662_bin_9</name>
    <dbReference type="NCBI Taxonomy" id="2605258"/>
    <lineage>
        <taxon>Bacteria</taxon>
        <taxon>Bacillati</taxon>
        <taxon>Chloroflexota</taxon>
        <taxon>Caldilineae</taxon>
        <taxon>Caldilineales</taxon>
        <taxon>Caldilineaceae</taxon>
    </lineage>
</organism>
<gene>
    <name evidence="1" type="ORF">F4Y08_14475</name>
</gene>
<dbReference type="InterPro" id="IPR014056">
    <property type="entry name" value="TypeIITA-like_toxin_pred"/>
</dbReference>
<comment type="caution">
    <text evidence="1">The sequence shown here is derived from an EMBL/GenBank/DDBJ whole genome shotgun (WGS) entry which is preliminary data.</text>
</comment>
<proteinExistence type="predicted"/>
<protein>
    <submittedName>
        <fullName evidence="1">Type II toxin-antitoxin system RelE/ParE family toxin</fullName>
    </submittedName>
</protein>
<evidence type="ECO:0000313" key="1">
    <source>
        <dbReference type="EMBL" id="MYD91514.1"/>
    </source>
</evidence>